<dbReference type="EMBL" id="MEZA01000002">
    <property type="protein sequence ID" value="OGD43351.1"/>
    <property type="molecule type" value="Genomic_DNA"/>
</dbReference>
<dbReference type="InterPro" id="IPR050490">
    <property type="entry name" value="Bact_solute-bd_prot1"/>
</dbReference>
<dbReference type="PANTHER" id="PTHR43649:SF12">
    <property type="entry name" value="DIACETYLCHITOBIOSE BINDING PROTEIN DASA"/>
    <property type="match status" value="1"/>
</dbReference>
<gene>
    <name evidence="2" type="ORF">A2567_02795</name>
</gene>
<evidence type="ECO:0008006" key="4">
    <source>
        <dbReference type="Google" id="ProtNLM"/>
    </source>
</evidence>
<accession>A0A1F5CKG1</accession>
<dbReference type="SUPFAM" id="SSF53850">
    <property type="entry name" value="Periplasmic binding protein-like II"/>
    <property type="match status" value="1"/>
</dbReference>
<name>A0A1F5CKG1_9BACT</name>
<dbReference type="Pfam" id="PF01547">
    <property type="entry name" value="SBP_bac_1"/>
    <property type="match status" value="1"/>
</dbReference>
<dbReference type="PANTHER" id="PTHR43649">
    <property type="entry name" value="ARABINOSE-BINDING PROTEIN-RELATED"/>
    <property type="match status" value="1"/>
</dbReference>
<keyword evidence="1" id="KW-1133">Transmembrane helix</keyword>
<dbReference type="Gene3D" id="3.40.190.10">
    <property type="entry name" value="Periplasmic binding protein-like II"/>
    <property type="match status" value="1"/>
</dbReference>
<organism evidence="2 3">
    <name type="scientific">Candidatus Azambacteria bacterium RIFOXYD1_FULL_42_11</name>
    <dbReference type="NCBI Taxonomy" id="1797310"/>
    <lineage>
        <taxon>Bacteria</taxon>
        <taxon>Candidatus Azamiibacteriota</taxon>
    </lineage>
</organism>
<evidence type="ECO:0000256" key="1">
    <source>
        <dbReference type="SAM" id="Phobius"/>
    </source>
</evidence>
<protein>
    <recommendedName>
        <fullName evidence="4">ABC transporter substrate-binding protein</fullName>
    </recommendedName>
</protein>
<feature type="transmembrane region" description="Helical" evidence="1">
    <location>
        <begin position="12"/>
        <end position="34"/>
    </location>
</feature>
<comment type="caution">
    <text evidence="2">The sequence shown here is derived from an EMBL/GenBank/DDBJ whole genome shotgun (WGS) entry which is preliminary data.</text>
</comment>
<dbReference type="Proteomes" id="UP000178974">
    <property type="component" value="Unassembled WGS sequence"/>
</dbReference>
<proteinExistence type="predicted"/>
<keyword evidence="1" id="KW-0472">Membrane</keyword>
<evidence type="ECO:0000313" key="2">
    <source>
        <dbReference type="EMBL" id="OGD43351.1"/>
    </source>
</evidence>
<dbReference type="AlphaFoldDB" id="A0A1F5CKG1"/>
<dbReference type="InterPro" id="IPR006059">
    <property type="entry name" value="SBP"/>
</dbReference>
<evidence type="ECO:0000313" key="3">
    <source>
        <dbReference type="Proteomes" id="UP000178974"/>
    </source>
</evidence>
<keyword evidence="1" id="KW-0812">Transmembrane</keyword>
<reference evidence="2 3" key="1">
    <citation type="journal article" date="2016" name="Nat. Commun.">
        <title>Thousands of microbial genomes shed light on interconnected biogeochemical processes in an aquifer system.</title>
        <authorList>
            <person name="Anantharaman K."/>
            <person name="Brown C.T."/>
            <person name="Hug L.A."/>
            <person name="Sharon I."/>
            <person name="Castelle C.J."/>
            <person name="Probst A.J."/>
            <person name="Thomas B.C."/>
            <person name="Singh A."/>
            <person name="Wilkins M.J."/>
            <person name="Karaoz U."/>
            <person name="Brodie E.L."/>
            <person name="Williams K.H."/>
            <person name="Hubbard S.S."/>
            <person name="Banfield J.F."/>
        </authorList>
    </citation>
    <scope>NUCLEOTIDE SEQUENCE [LARGE SCALE GENOMIC DNA]</scope>
</reference>
<sequence length="440" mass="48563">MNIGTYQITRGMLIMAGAIIVIILLLASVFLGILPGSRPGQGAKTELEFWGLFDGLDVWRPIFDAYQKDNPNISFNYVQMNSDTYERDFIEALASGKRPDIIMFHSSWLPKHGNKISLLPVGLMALKEFQETFPDVATTNFVSKNQVYALPVWTDVLAMIYNKDLFNTAGIATPPKTWDEFIKVVQKLSSKDKSGNLTKSGVALGAADNINHSADILSLLMMQVGTKMTSDDGAEAAFDQSVRVGSESFLPGESALRFYTDFANPKSAVYSWNNNQHNSLDAFISGQTAVIFDYALAIPEIKKKAPNLKLGIAKMPQPTGATKAVNYADYWGYAVPGASKNSEAAWKFLIYLTRKDINGYFANTVLRPAARRDVIAEEQLSADLGVFAEEILSAVNWYQADPLETEKIFKEMINMVVLRGEKPADALSDAAAKVTFLMKK</sequence>